<gene>
    <name evidence="6" type="ORF">AK37_22206</name>
</gene>
<dbReference type="InterPro" id="IPR024455">
    <property type="entry name" value="Phage_capsid"/>
</dbReference>
<keyword evidence="2" id="KW-1188">Viral release from host cell</keyword>
<dbReference type="Proteomes" id="UP000005064">
    <property type="component" value="Unassembled WGS sequence"/>
</dbReference>
<proteinExistence type="predicted"/>
<dbReference type="EMBL" id="AHBW01000061">
    <property type="protein sequence ID" value="EHK80859.1"/>
    <property type="molecule type" value="Genomic_DNA"/>
</dbReference>
<accession>H0JXG4</accession>
<keyword evidence="3" id="KW-0645">Protease</keyword>
<dbReference type="AlphaFoldDB" id="H0JXG4"/>
<comment type="subcellular location">
    <subcellularLocation>
        <location evidence="1">Virion</location>
    </subcellularLocation>
</comment>
<dbReference type="NCBIfam" id="TIGR01554">
    <property type="entry name" value="major_cap_HK97"/>
    <property type="match status" value="1"/>
</dbReference>
<dbReference type="GO" id="GO:0008233">
    <property type="term" value="F:peptidase activity"/>
    <property type="evidence" value="ECO:0007669"/>
    <property type="project" value="UniProtKB-KW"/>
</dbReference>
<evidence type="ECO:0000259" key="5">
    <source>
        <dbReference type="Pfam" id="PF04586"/>
    </source>
</evidence>
<evidence type="ECO:0000256" key="1">
    <source>
        <dbReference type="ARBA" id="ARBA00004328"/>
    </source>
</evidence>
<name>H0JXG4_9NOCA</name>
<reference evidence="6 7" key="1">
    <citation type="submission" date="2011-12" db="EMBL/GenBank/DDBJ databases">
        <authorList>
            <person name="Kriszt B."/>
            <person name="Tancsics A."/>
            <person name="Cserhati M."/>
            <person name="Toth A."/>
            <person name="Nagy I."/>
            <person name="Horvath B."/>
            <person name="Tamura T."/>
            <person name="Kukolya J."/>
            <person name="Szoboszlay S."/>
        </authorList>
    </citation>
    <scope>NUCLEOTIDE SEQUENCE [LARGE SCALE GENOMIC DNA]</scope>
    <source>
        <strain evidence="6 7">AK37</strain>
    </source>
</reference>
<evidence type="ECO:0000256" key="2">
    <source>
        <dbReference type="ARBA" id="ARBA00022612"/>
    </source>
</evidence>
<dbReference type="PATRIC" id="fig|1114960.4.peg.4530"/>
<dbReference type="Gene3D" id="3.30.2320.10">
    <property type="entry name" value="hypothetical protein PF0899 domain"/>
    <property type="match status" value="1"/>
</dbReference>
<keyword evidence="4" id="KW-0378">Hydrolase</keyword>
<dbReference type="RefSeq" id="WP_006554342.1">
    <property type="nucleotide sequence ID" value="NZ_AHBW01000061.1"/>
</dbReference>
<feature type="domain" description="Prohead serine protease" evidence="5">
    <location>
        <begin position="76"/>
        <end position="149"/>
    </location>
</feature>
<evidence type="ECO:0000256" key="3">
    <source>
        <dbReference type="ARBA" id="ARBA00022670"/>
    </source>
</evidence>
<evidence type="ECO:0000313" key="7">
    <source>
        <dbReference type="Proteomes" id="UP000005064"/>
    </source>
</evidence>
<organism evidence="6 7">
    <name type="scientific">Rhodococcus pyridinivorans AK37</name>
    <dbReference type="NCBI Taxonomy" id="1114960"/>
    <lineage>
        <taxon>Bacteria</taxon>
        <taxon>Bacillati</taxon>
        <taxon>Actinomycetota</taxon>
        <taxon>Actinomycetes</taxon>
        <taxon>Mycobacteriales</taxon>
        <taxon>Nocardiaceae</taxon>
        <taxon>Rhodococcus</taxon>
    </lineage>
</organism>
<dbReference type="Gene3D" id="3.30.2400.10">
    <property type="entry name" value="Major capsid protein gp5"/>
    <property type="match status" value="1"/>
</dbReference>
<dbReference type="GO" id="GO:0006508">
    <property type="term" value="P:proteolysis"/>
    <property type="evidence" value="ECO:0007669"/>
    <property type="project" value="UniProtKB-KW"/>
</dbReference>
<dbReference type="Pfam" id="PF25209">
    <property type="entry name" value="Phage_capsid_4"/>
    <property type="match status" value="1"/>
</dbReference>
<comment type="caution">
    <text evidence="6">The sequence shown here is derived from an EMBL/GenBank/DDBJ whole genome shotgun (WGS) entry which is preliminary data.</text>
</comment>
<evidence type="ECO:0000256" key="4">
    <source>
        <dbReference type="ARBA" id="ARBA00022801"/>
    </source>
</evidence>
<sequence>MTEEIRSAPITGLDEEKREISGIAVPWGEVTTRIGYPETFDEGSIPDGAEGTLHVNHGGQRSELPIGRFVGRSTPAGYRITAQISRTARGDEVLALVRDGVLKHFSVGFVPVEHEMRGDTVARTKVILRETSIVERPAYEGAVIDSVRSAATEGDTEMPQEQLDALRDELRSEYEGKITELERRMATQLDRPAGGPVQFKARSGGEFLKGLARGDKAIIDEYRSVVEGLETRAYTGATLETDSLARPAWLNKILRLTDRKRPLTTLFRSEPLPADGMSYEYPYVSAETGTVTEQVNEGDDLSFTNIQIKTDSATIRTVGGYTSLSRQAIERSSVAFLDASLRWLAIQYYEAFEAYVQAFFEGLPTDDLTARKNVNEIDLTAKPTTADAWIGAAFDAATEIEDNSKGLLADFIVVDRGTAKALLTLKDSTGRPIFAVNGDGQNTWGDLGISGTNIVGSIANLPLVMVPRLTGATFTVCSRDAITTMESAGAPVRLEDENIINLTKDFSLYGYQSIYSEERKGISKVTWPVGP</sequence>
<evidence type="ECO:0000313" key="6">
    <source>
        <dbReference type="EMBL" id="EHK80859.1"/>
    </source>
</evidence>
<dbReference type="SUPFAM" id="SSF56563">
    <property type="entry name" value="Major capsid protein gp5"/>
    <property type="match status" value="1"/>
</dbReference>
<protein>
    <recommendedName>
        <fullName evidence="5">Prohead serine protease domain-containing protein</fullName>
    </recommendedName>
</protein>
<dbReference type="Pfam" id="PF04586">
    <property type="entry name" value="Peptidase_S78"/>
    <property type="match status" value="1"/>
</dbReference>
<dbReference type="InterPro" id="IPR054613">
    <property type="entry name" value="Peptidase_S78_dom"/>
</dbReference>